<keyword evidence="1" id="KW-0812">Transmembrane</keyword>
<dbReference type="AlphaFoldDB" id="A0A8J2MM14"/>
<organism evidence="2 3">
    <name type="scientific">Danaus chrysippus</name>
    <name type="common">African queen</name>
    <dbReference type="NCBI Taxonomy" id="151541"/>
    <lineage>
        <taxon>Eukaryota</taxon>
        <taxon>Metazoa</taxon>
        <taxon>Ecdysozoa</taxon>
        <taxon>Arthropoda</taxon>
        <taxon>Hexapoda</taxon>
        <taxon>Insecta</taxon>
        <taxon>Pterygota</taxon>
        <taxon>Neoptera</taxon>
        <taxon>Endopterygota</taxon>
        <taxon>Lepidoptera</taxon>
        <taxon>Glossata</taxon>
        <taxon>Ditrysia</taxon>
        <taxon>Papilionoidea</taxon>
        <taxon>Nymphalidae</taxon>
        <taxon>Danainae</taxon>
        <taxon>Danaini</taxon>
        <taxon>Danaina</taxon>
        <taxon>Danaus</taxon>
        <taxon>Anosia</taxon>
    </lineage>
</organism>
<dbReference type="Proteomes" id="UP000789524">
    <property type="component" value="Unassembled WGS sequence"/>
</dbReference>
<sequence>MSNKMETTISQREKYELINSEVRSFYEYCKEAGITDEEMDIICRPLTNAVRKASIKRWTRVFLVLVMIIAIGYTVSQTDTFQWHATALARMTLIKILPIWDWTPLYYNKCLIERSRPSTLDDDLVTPADCITCEAIKNIARVSDTSYNEVFNHHLSRGAPVIVTDSYLDWSSPELNLTGLISDDTRLRYSVPCRILTNIRIGKQPMDLEEVVTRIINSDIPSWFVHFQNCDIRAVKSFRILAPRPYFLSPHIPPSHFNWLLLSNNYDTHRYKYLELDIGLIIMSQLKGKTYVQLRPRPPCEDVCFSLNIELIEGETLVLSNSLWEMEYLPGKGYNVAMVTETDWLET</sequence>
<dbReference type="EMBL" id="CAKASE010000043">
    <property type="protein sequence ID" value="CAG9558955.1"/>
    <property type="molecule type" value="Genomic_DNA"/>
</dbReference>
<comment type="caution">
    <text evidence="2">The sequence shown here is derived from an EMBL/GenBank/DDBJ whole genome shotgun (WGS) entry which is preliminary data.</text>
</comment>
<protein>
    <submittedName>
        <fullName evidence="2">(African queen) hypothetical protein</fullName>
    </submittedName>
</protein>
<reference evidence="2" key="1">
    <citation type="submission" date="2021-09" db="EMBL/GenBank/DDBJ databases">
        <authorList>
            <person name="Martin H S."/>
        </authorList>
    </citation>
    <scope>NUCLEOTIDE SEQUENCE</scope>
</reference>
<keyword evidence="1" id="KW-0472">Membrane</keyword>
<accession>A0A8J2MM14</accession>
<gene>
    <name evidence="2" type="ORF">DCHRY22_LOCUS917</name>
</gene>
<keyword evidence="1" id="KW-1133">Transmembrane helix</keyword>
<name>A0A8J2MM14_9NEOP</name>
<proteinExistence type="predicted"/>
<evidence type="ECO:0000256" key="1">
    <source>
        <dbReference type="SAM" id="Phobius"/>
    </source>
</evidence>
<evidence type="ECO:0000313" key="3">
    <source>
        <dbReference type="Proteomes" id="UP000789524"/>
    </source>
</evidence>
<feature type="transmembrane region" description="Helical" evidence="1">
    <location>
        <begin position="58"/>
        <end position="76"/>
    </location>
</feature>
<evidence type="ECO:0000313" key="2">
    <source>
        <dbReference type="EMBL" id="CAG9558955.1"/>
    </source>
</evidence>
<keyword evidence="3" id="KW-1185">Reference proteome</keyword>
<dbReference type="OrthoDB" id="10059103at2759"/>